<protein>
    <submittedName>
        <fullName evidence="10">Obscurin</fullName>
    </submittedName>
</protein>
<dbReference type="PANTHER" id="PTHR45080:SF8">
    <property type="entry name" value="IG-LIKE DOMAIN-CONTAINING PROTEIN"/>
    <property type="match status" value="1"/>
</dbReference>
<dbReference type="KEGG" id="hazt:108670373"/>
<dbReference type="OMA" id="ILNCENA"/>
<feature type="domain" description="Ig-like" evidence="8">
    <location>
        <begin position="346"/>
        <end position="435"/>
    </location>
</feature>
<dbReference type="FunFam" id="2.60.40.10:FF:000345">
    <property type="entry name" value="Muscle M-line assembly protein unc-89"/>
    <property type="match status" value="1"/>
</dbReference>
<evidence type="ECO:0000256" key="5">
    <source>
        <dbReference type="ARBA" id="ARBA00022737"/>
    </source>
</evidence>
<dbReference type="OrthoDB" id="6371610at2759"/>
<dbReference type="PANTHER" id="PTHR45080">
    <property type="entry name" value="CONTACTIN 5"/>
    <property type="match status" value="1"/>
</dbReference>
<dbReference type="InterPro" id="IPR007110">
    <property type="entry name" value="Ig-like_dom"/>
</dbReference>
<keyword evidence="3" id="KW-0963">Cytoplasm</keyword>
<organism evidence="9 10">
    <name type="scientific">Hyalella azteca</name>
    <name type="common">Amphipod</name>
    <dbReference type="NCBI Taxonomy" id="294128"/>
    <lineage>
        <taxon>Eukaryota</taxon>
        <taxon>Metazoa</taxon>
        <taxon>Ecdysozoa</taxon>
        <taxon>Arthropoda</taxon>
        <taxon>Crustacea</taxon>
        <taxon>Multicrustacea</taxon>
        <taxon>Malacostraca</taxon>
        <taxon>Eumalacostraca</taxon>
        <taxon>Peracarida</taxon>
        <taxon>Amphipoda</taxon>
        <taxon>Senticaudata</taxon>
        <taxon>Talitrida</taxon>
        <taxon>Talitroidea</taxon>
        <taxon>Hyalellidae</taxon>
        <taxon>Hyalella</taxon>
    </lineage>
</organism>
<keyword evidence="4" id="KW-0732">Signal</keyword>
<evidence type="ECO:0000256" key="7">
    <source>
        <dbReference type="ARBA" id="ARBA00023319"/>
    </source>
</evidence>
<dbReference type="PROSITE" id="PS50835">
    <property type="entry name" value="IG_LIKE"/>
    <property type="match status" value="3"/>
</dbReference>
<dbReference type="GO" id="GO:0007156">
    <property type="term" value="P:homophilic cell adhesion via plasma membrane adhesion molecules"/>
    <property type="evidence" value="ECO:0007669"/>
    <property type="project" value="TreeGrafter"/>
</dbReference>
<evidence type="ECO:0000256" key="1">
    <source>
        <dbReference type="ARBA" id="ARBA00004161"/>
    </source>
</evidence>
<dbReference type="Proteomes" id="UP000694843">
    <property type="component" value="Unplaced"/>
</dbReference>
<keyword evidence="9" id="KW-1185">Reference proteome</keyword>
<feature type="domain" description="Ig-like" evidence="8">
    <location>
        <begin position="238"/>
        <end position="331"/>
    </location>
</feature>
<sequence length="496" mass="53680">MRDEAAEVYSLVLDDVTLADAGAYSFTASNEAGEATGSCKLHVHTVPPSVSLELRSQDVCLEDVATFTLRCCGLPLPVPTWTKKGAVQRDDERTAIASPEPGVHTITFRDVSMDDYGKIEVVATSVVGTTSSSCELTQRTLPCEVLDGLENVTKGAEGDDVTLTVVIRASPRPVIVWMKDGREVRPSDVVNAGLTADGQFFLEFRHVTADDAGTYCVVAVNDEGRTEATVKLDVTPPPSKPEFLQELRPTKVITGYPCRMQVKCGGYPAPQVSWLKDGQPLTVDGQHIQQIVLDDGTVLLQLDVATDADAGRYTCVARNADGEMTSSAPLAVLDHVRTDGQPDGTPTFTSPLKDVTADEGKTLRLPVAVRGGPVPNMTWYKDGKPVKLDDRVFFTYDGDRSFLEIRPCRGADAGEYRCVLEGEGGATASTSCIVTVRKCFEAPSFAQGFNAVQQLPGLDIRLTVRADGVPRPELSWFKDGKPIDFSDERYKVRKDG</sequence>
<evidence type="ECO:0000256" key="6">
    <source>
        <dbReference type="ARBA" id="ARBA00023157"/>
    </source>
</evidence>
<accession>A0A8B7NJ26</accession>
<keyword evidence="6" id="KW-1015">Disulfide bond</keyword>
<evidence type="ECO:0000256" key="3">
    <source>
        <dbReference type="ARBA" id="ARBA00022490"/>
    </source>
</evidence>
<dbReference type="InterPro" id="IPR003598">
    <property type="entry name" value="Ig_sub2"/>
</dbReference>
<keyword evidence="7" id="KW-0393">Immunoglobulin domain</keyword>
<dbReference type="InterPro" id="IPR036179">
    <property type="entry name" value="Ig-like_dom_sf"/>
</dbReference>
<dbReference type="FunFam" id="2.60.40.10:FF:000032">
    <property type="entry name" value="palladin isoform X1"/>
    <property type="match status" value="1"/>
</dbReference>
<dbReference type="GeneID" id="108670373"/>
<evidence type="ECO:0000313" key="9">
    <source>
        <dbReference type="Proteomes" id="UP000694843"/>
    </source>
</evidence>
<evidence type="ECO:0000256" key="4">
    <source>
        <dbReference type="ARBA" id="ARBA00022729"/>
    </source>
</evidence>
<dbReference type="FunFam" id="2.60.40.10:FF:000107">
    <property type="entry name" value="Myosin, light chain kinase a"/>
    <property type="match status" value="1"/>
</dbReference>
<dbReference type="Gene3D" id="2.60.40.10">
    <property type="entry name" value="Immunoglobulins"/>
    <property type="match status" value="6"/>
</dbReference>
<dbReference type="RefSeq" id="XP_018013331.1">
    <property type="nucleotide sequence ID" value="XM_018157842.1"/>
</dbReference>
<name>A0A8B7NJ26_HYAAZ</name>
<dbReference type="SMART" id="SM00409">
    <property type="entry name" value="IG"/>
    <property type="match status" value="4"/>
</dbReference>
<dbReference type="InterPro" id="IPR050958">
    <property type="entry name" value="Cell_Adh-Cytoskel_Orgn"/>
</dbReference>
<feature type="non-terminal residue" evidence="10">
    <location>
        <position position="496"/>
    </location>
</feature>
<evidence type="ECO:0000256" key="2">
    <source>
        <dbReference type="ARBA" id="ARBA00006692"/>
    </source>
</evidence>
<gene>
    <name evidence="10" type="primary">LOC108670373</name>
</gene>
<dbReference type="InterPro" id="IPR013783">
    <property type="entry name" value="Ig-like_fold"/>
</dbReference>
<evidence type="ECO:0000259" key="8">
    <source>
        <dbReference type="PROSITE" id="PS50835"/>
    </source>
</evidence>
<evidence type="ECO:0000313" key="10">
    <source>
        <dbReference type="RefSeq" id="XP_018013331.1"/>
    </source>
</evidence>
<comment type="subcellular location">
    <subcellularLocation>
        <location evidence="1">Cytoplasm</location>
        <location evidence="1">Myofibril</location>
        <location evidence="1">Sarcomere</location>
        <location evidence="1">A band</location>
    </subcellularLocation>
</comment>
<dbReference type="GO" id="GO:0031672">
    <property type="term" value="C:A band"/>
    <property type="evidence" value="ECO:0007669"/>
    <property type="project" value="UniProtKB-SubCell"/>
</dbReference>
<dbReference type="AlphaFoldDB" id="A0A8B7NJ26"/>
<dbReference type="Pfam" id="PF07679">
    <property type="entry name" value="I-set"/>
    <property type="match status" value="6"/>
</dbReference>
<comment type="similarity">
    <text evidence="2">Belongs to the protein kinase superfamily. CAMK Ser/Thr protein kinase family.</text>
</comment>
<reference evidence="10" key="1">
    <citation type="submission" date="2025-08" db="UniProtKB">
        <authorList>
            <consortium name="RefSeq"/>
        </authorList>
    </citation>
    <scope>IDENTIFICATION</scope>
</reference>
<keyword evidence="5" id="KW-0677">Repeat</keyword>
<dbReference type="SMART" id="SM00408">
    <property type="entry name" value="IGc2"/>
    <property type="match status" value="3"/>
</dbReference>
<proteinExistence type="inferred from homology"/>
<feature type="domain" description="Ig-like" evidence="8">
    <location>
        <begin position="101"/>
        <end position="235"/>
    </location>
</feature>
<dbReference type="SUPFAM" id="SSF48726">
    <property type="entry name" value="Immunoglobulin"/>
    <property type="match status" value="6"/>
</dbReference>
<dbReference type="InterPro" id="IPR013098">
    <property type="entry name" value="Ig_I-set"/>
</dbReference>
<dbReference type="InterPro" id="IPR003599">
    <property type="entry name" value="Ig_sub"/>
</dbReference>
<dbReference type="GO" id="GO:0005886">
    <property type="term" value="C:plasma membrane"/>
    <property type="evidence" value="ECO:0007669"/>
    <property type="project" value="TreeGrafter"/>
</dbReference>